<evidence type="ECO:0000313" key="1">
    <source>
        <dbReference type="EMBL" id="MBX60824.1"/>
    </source>
</evidence>
<dbReference type="AlphaFoldDB" id="A0A2P2Q1G1"/>
<sequence length="41" mass="4833">MNHEIKKDKIKAKQSREDRDQKALLIQTKSQIKSPSVVIWL</sequence>
<dbReference type="EMBL" id="GGEC01080340">
    <property type="protein sequence ID" value="MBX60824.1"/>
    <property type="molecule type" value="Transcribed_RNA"/>
</dbReference>
<name>A0A2P2Q1G1_RHIMU</name>
<accession>A0A2P2Q1G1</accession>
<proteinExistence type="predicted"/>
<organism evidence="1">
    <name type="scientific">Rhizophora mucronata</name>
    <name type="common">Asiatic mangrove</name>
    <dbReference type="NCBI Taxonomy" id="61149"/>
    <lineage>
        <taxon>Eukaryota</taxon>
        <taxon>Viridiplantae</taxon>
        <taxon>Streptophyta</taxon>
        <taxon>Embryophyta</taxon>
        <taxon>Tracheophyta</taxon>
        <taxon>Spermatophyta</taxon>
        <taxon>Magnoliopsida</taxon>
        <taxon>eudicotyledons</taxon>
        <taxon>Gunneridae</taxon>
        <taxon>Pentapetalae</taxon>
        <taxon>rosids</taxon>
        <taxon>fabids</taxon>
        <taxon>Malpighiales</taxon>
        <taxon>Rhizophoraceae</taxon>
        <taxon>Rhizophora</taxon>
    </lineage>
</organism>
<protein>
    <submittedName>
        <fullName evidence="1">Uncharacterized protein</fullName>
    </submittedName>
</protein>
<reference evidence="1" key="1">
    <citation type="submission" date="2018-02" db="EMBL/GenBank/DDBJ databases">
        <title>Rhizophora mucronata_Transcriptome.</title>
        <authorList>
            <person name="Meera S.P."/>
            <person name="Sreeshan A."/>
            <person name="Augustine A."/>
        </authorList>
    </citation>
    <scope>NUCLEOTIDE SEQUENCE</scope>
    <source>
        <tissue evidence="1">Leaf</tissue>
    </source>
</reference>